<evidence type="ECO:0000259" key="1">
    <source>
        <dbReference type="Pfam" id="PF08241"/>
    </source>
</evidence>
<evidence type="ECO:0000313" key="3">
    <source>
        <dbReference type="Proteomes" id="UP001589647"/>
    </source>
</evidence>
<dbReference type="PANTHER" id="PTHR43861:SF1">
    <property type="entry name" value="TRANS-ACONITATE 2-METHYLTRANSFERASE"/>
    <property type="match status" value="1"/>
</dbReference>
<dbReference type="SUPFAM" id="SSF53335">
    <property type="entry name" value="S-adenosyl-L-methionine-dependent methyltransferases"/>
    <property type="match status" value="1"/>
</dbReference>
<protein>
    <submittedName>
        <fullName evidence="2">Class I SAM-dependent methyltransferase</fullName>
        <ecNumber evidence="2">2.1.1.-</ecNumber>
    </submittedName>
</protein>
<dbReference type="GO" id="GO:0008168">
    <property type="term" value="F:methyltransferase activity"/>
    <property type="evidence" value="ECO:0007669"/>
    <property type="project" value="UniProtKB-KW"/>
</dbReference>
<evidence type="ECO:0000313" key="2">
    <source>
        <dbReference type="EMBL" id="MFB9204304.1"/>
    </source>
</evidence>
<reference evidence="2 3" key="1">
    <citation type="submission" date="2024-09" db="EMBL/GenBank/DDBJ databases">
        <authorList>
            <person name="Sun Q."/>
            <person name="Mori K."/>
        </authorList>
    </citation>
    <scope>NUCLEOTIDE SEQUENCE [LARGE SCALE GENOMIC DNA]</scope>
    <source>
        <strain evidence="2 3">CCM 3426</strain>
    </source>
</reference>
<dbReference type="Gene3D" id="3.40.50.150">
    <property type="entry name" value="Vaccinia Virus protein VP39"/>
    <property type="match status" value="1"/>
</dbReference>
<dbReference type="RefSeq" id="WP_189649046.1">
    <property type="nucleotide sequence ID" value="NZ_BMRC01000008.1"/>
</dbReference>
<keyword evidence="2" id="KW-0808">Transferase</keyword>
<accession>A0ABV5IIC6</accession>
<keyword evidence="3" id="KW-1185">Reference proteome</keyword>
<dbReference type="GO" id="GO:0032259">
    <property type="term" value="P:methylation"/>
    <property type="evidence" value="ECO:0007669"/>
    <property type="project" value="UniProtKB-KW"/>
</dbReference>
<dbReference type="PANTHER" id="PTHR43861">
    <property type="entry name" value="TRANS-ACONITATE 2-METHYLTRANSFERASE-RELATED"/>
    <property type="match status" value="1"/>
</dbReference>
<dbReference type="Pfam" id="PF08241">
    <property type="entry name" value="Methyltransf_11"/>
    <property type="match status" value="1"/>
</dbReference>
<dbReference type="Proteomes" id="UP001589647">
    <property type="component" value="Unassembled WGS sequence"/>
</dbReference>
<proteinExistence type="predicted"/>
<dbReference type="EMBL" id="JBHMEI010000016">
    <property type="protein sequence ID" value="MFB9204304.1"/>
    <property type="molecule type" value="Genomic_DNA"/>
</dbReference>
<comment type="caution">
    <text evidence="2">The sequence shown here is derived from an EMBL/GenBank/DDBJ whole genome shotgun (WGS) entry which is preliminary data.</text>
</comment>
<gene>
    <name evidence="2" type="ORF">ACFFV7_24130</name>
</gene>
<dbReference type="CDD" id="cd02440">
    <property type="entry name" value="AdoMet_MTases"/>
    <property type="match status" value="1"/>
</dbReference>
<sequence length="202" mass="21846">MSDPIAHTTATYDRIASDYDERFTDPPPAFAAFRERFASALPAGARIADLGCGPGRETAWFKERGLAPVGVDRSIGMAKLAAGRGVPAVLGDLRYPPLPPASVDGIWSAAALLHVPSEQTEPTLRAWHAALRPGGVLGLITALGESEGWEPVPYRTEYERWFVHRDPGTLLAALDACGFEVSWHESNATHRTWFNVLATARG</sequence>
<organism evidence="2 3">
    <name type="scientific">Nonomuraea spiralis</name>
    <dbReference type="NCBI Taxonomy" id="46182"/>
    <lineage>
        <taxon>Bacteria</taxon>
        <taxon>Bacillati</taxon>
        <taxon>Actinomycetota</taxon>
        <taxon>Actinomycetes</taxon>
        <taxon>Streptosporangiales</taxon>
        <taxon>Streptosporangiaceae</taxon>
        <taxon>Nonomuraea</taxon>
    </lineage>
</organism>
<keyword evidence="2" id="KW-0489">Methyltransferase</keyword>
<feature type="domain" description="Methyltransferase type 11" evidence="1">
    <location>
        <begin position="49"/>
        <end position="137"/>
    </location>
</feature>
<dbReference type="InterPro" id="IPR013216">
    <property type="entry name" value="Methyltransf_11"/>
</dbReference>
<dbReference type="InterPro" id="IPR029063">
    <property type="entry name" value="SAM-dependent_MTases_sf"/>
</dbReference>
<name>A0ABV5IIC6_9ACTN</name>
<dbReference type="EC" id="2.1.1.-" evidence="2"/>